<protein>
    <submittedName>
        <fullName evidence="1">Uncharacterized protein</fullName>
    </submittedName>
</protein>
<sequence>MASGSIGHVPAATFAEYVDDLFSTHHGHEAGAPQTLSGDEDKRKHLHDALLYARLLRIASIPSNCMFVQKLNYNATDFSPVP</sequence>
<dbReference type="InParanoid" id="B2W3M0"/>
<proteinExistence type="predicted"/>
<dbReference type="OrthoDB" id="194443at2759"/>
<dbReference type="EMBL" id="DS231618">
    <property type="protein sequence ID" value="EDU47977.1"/>
    <property type="molecule type" value="Genomic_DNA"/>
</dbReference>
<dbReference type="HOGENOM" id="CLU_2559421_0_0_1"/>
<gene>
    <name evidence="1" type="ORF">PTRG_05070</name>
</gene>
<accession>B2W3M0</accession>
<name>B2W3M0_PYRTR</name>
<reference evidence="2" key="1">
    <citation type="journal article" date="2013" name="G3 (Bethesda)">
        <title>Comparative genomics of a plant-pathogenic fungus, Pyrenophora tritici-repentis, reveals transduplication and the impact of repeat elements on pathogenicity and population divergence.</title>
        <authorList>
            <person name="Manning V.A."/>
            <person name="Pandelova I."/>
            <person name="Dhillon B."/>
            <person name="Wilhelm L.J."/>
            <person name="Goodwin S.B."/>
            <person name="Berlin A.M."/>
            <person name="Figueroa M."/>
            <person name="Freitag M."/>
            <person name="Hane J.K."/>
            <person name="Henrissat B."/>
            <person name="Holman W.H."/>
            <person name="Kodira C.D."/>
            <person name="Martin J."/>
            <person name="Oliver R.P."/>
            <person name="Robbertse B."/>
            <person name="Schackwitz W."/>
            <person name="Schwartz D.C."/>
            <person name="Spatafora J.W."/>
            <person name="Turgeon B.G."/>
            <person name="Yandava C."/>
            <person name="Young S."/>
            <person name="Zhou S."/>
            <person name="Zeng Q."/>
            <person name="Grigoriev I.V."/>
            <person name="Ma L.-J."/>
            <person name="Ciuffetti L.M."/>
        </authorList>
    </citation>
    <scope>NUCLEOTIDE SEQUENCE [LARGE SCALE GENOMIC DNA]</scope>
    <source>
        <strain evidence="2">Pt-1C-BFP</strain>
    </source>
</reference>
<evidence type="ECO:0000313" key="2">
    <source>
        <dbReference type="Proteomes" id="UP000001471"/>
    </source>
</evidence>
<organism evidence="1 2">
    <name type="scientific">Pyrenophora tritici-repentis (strain Pt-1C-BFP)</name>
    <name type="common">Wheat tan spot fungus</name>
    <name type="synonym">Drechslera tritici-repentis</name>
    <dbReference type="NCBI Taxonomy" id="426418"/>
    <lineage>
        <taxon>Eukaryota</taxon>
        <taxon>Fungi</taxon>
        <taxon>Dikarya</taxon>
        <taxon>Ascomycota</taxon>
        <taxon>Pezizomycotina</taxon>
        <taxon>Dothideomycetes</taxon>
        <taxon>Pleosporomycetidae</taxon>
        <taxon>Pleosporales</taxon>
        <taxon>Pleosporineae</taxon>
        <taxon>Pleosporaceae</taxon>
        <taxon>Pyrenophora</taxon>
    </lineage>
</organism>
<dbReference type="Proteomes" id="UP000001471">
    <property type="component" value="Unassembled WGS sequence"/>
</dbReference>
<evidence type="ECO:0000313" key="1">
    <source>
        <dbReference type="EMBL" id="EDU47977.1"/>
    </source>
</evidence>
<dbReference type="AlphaFoldDB" id="B2W3M0"/>